<evidence type="ECO:0000259" key="2">
    <source>
        <dbReference type="Pfam" id="PF13271"/>
    </source>
</evidence>
<dbReference type="InterPro" id="IPR025139">
    <property type="entry name" value="DUF4062"/>
</dbReference>
<dbReference type="Proteomes" id="UP000199608">
    <property type="component" value="Unassembled WGS sequence"/>
</dbReference>
<feature type="compositionally biased region" description="Acidic residues" evidence="1">
    <location>
        <begin position="196"/>
        <end position="206"/>
    </location>
</feature>
<feature type="domain" description="DUF4062" evidence="2">
    <location>
        <begin position="10"/>
        <end position="102"/>
    </location>
</feature>
<organism evidence="3 4">
    <name type="scientific">Desulfobacula phenolica</name>
    <dbReference type="NCBI Taxonomy" id="90732"/>
    <lineage>
        <taxon>Bacteria</taxon>
        <taxon>Pseudomonadati</taxon>
        <taxon>Thermodesulfobacteriota</taxon>
        <taxon>Desulfobacteria</taxon>
        <taxon>Desulfobacterales</taxon>
        <taxon>Desulfobacteraceae</taxon>
        <taxon>Desulfobacula</taxon>
    </lineage>
</organism>
<sequence length="400" mass="45384">MARQETILSVFVASPSDVDEERNRLEEVIRELNTAWAGEIGIRLELIRWETHAYPSFGEDAQAVINDQIPDDYDLFIGLMWYRFGTQTGRAGSGTAEEFQRAKKRFDQDPSSLQLMIYFKDAPVPVAPSKLDHAQLTKVAEFRSDLEDKGGLYWSFVSLEDFEKLVRLHLTRHIQTWRSKHSVVTQDKSDIKPSIENEDASDSGSFDLEDEPGILDLMEQFEDEFTTITEITERIATATNEIGEKMSARTVEIKQFASGPDSTNRKEAKRLISRAAADMDQYVQRMDAEIPIFGQHLNIGMNAIVKTAAMTIEFKVESDDLMQAKENLVAVRGFSDSLTNVEHQITEFQDKIASLPRMTTSLNRSKRSMVNVLQRLINEFRNGHAMAKEAEASFASIIDQ</sequence>
<evidence type="ECO:0000256" key="1">
    <source>
        <dbReference type="SAM" id="MobiDB-lite"/>
    </source>
</evidence>
<proteinExistence type="predicted"/>
<dbReference type="RefSeq" id="WP_092238829.1">
    <property type="nucleotide sequence ID" value="NZ_FNLL01000042.1"/>
</dbReference>
<keyword evidence="4" id="KW-1185">Reference proteome</keyword>
<gene>
    <name evidence="3" type="ORF">SAMN04487931_1422</name>
</gene>
<protein>
    <recommendedName>
        <fullName evidence="2">DUF4062 domain-containing protein</fullName>
    </recommendedName>
</protein>
<dbReference type="EMBL" id="FNLL01000042">
    <property type="protein sequence ID" value="SDU67564.1"/>
    <property type="molecule type" value="Genomic_DNA"/>
</dbReference>
<dbReference type="Pfam" id="PF13271">
    <property type="entry name" value="DUF4062"/>
    <property type="match status" value="1"/>
</dbReference>
<dbReference type="AlphaFoldDB" id="A0A1H2KFZ9"/>
<accession>A0A1H2KFZ9</accession>
<evidence type="ECO:0000313" key="3">
    <source>
        <dbReference type="EMBL" id="SDU67564.1"/>
    </source>
</evidence>
<feature type="region of interest" description="Disordered" evidence="1">
    <location>
        <begin position="185"/>
        <end position="206"/>
    </location>
</feature>
<reference evidence="4" key="1">
    <citation type="submission" date="2016-10" db="EMBL/GenBank/DDBJ databases">
        <authorList>
            <person name="Varghese N."/>
            <person name="Submissions S."/>
        </authorList>
    </citation>
    <scope>NUCLEOTIDE SEQUENCE [LARGE SCALE GENOMIC DNA]</scope>
    <source>
        <strain evidence="4">DSM 3384</strain>
    </source>
</reference>
<evidence type="ECO:0000313" key="4">
    <source>
        <dbReference type="Proteomes" id="UP000199608"/>
    </source>
</evidence>
<name>A0A1H2KFZ9_9BACT</name>